<keyword evidence="1" id="KW-0378">Hydrolase</keyword>
<sequence length="266" mass="31299">MSWLLSQLKDAEDAGDKVHIVSHINGGDGESLEGWDINFYNAVNRFTNTISGIFMGHTHYQTFYMIYSDPENHTSTPTNVVYSAPSLTPYNEFYPAYRIYTIDGNYPGSTFQVVDFADFYFNLTENNANPTNPTWKQLYASVNQEYGLKSHIPSEWNNMIERMKTDDDLFAKYRKNYYRRTEYDGVKECGKLCRDEMICKTRKFHHSLKLCEDLHVLDTSVNKKPLYRRKSTKPKIHRNLEEFKMSIKQKRTQWALKRRDSENCPL</sequence>
<dbReference type="GO" id="GO:0046513">
    <property type="term" value="P:ceramide biosynthetic process"/>
    <property type="evidence" value="ECO:0007669"/>
    <property type="project" value="TreeGrafter"/>
</dbReference>
<evidence type="ECO:0000256" key="1">
    <source>
        <dbReference type="ARBA" id="ARBA00022801"/>
    </source>
</evidence>
<dbReference type="AlphaFoldDB" id="A0A2A2KKS3"/>
<proteinExistence type="predicted"/>
<organism evidence="4 5">
    <name type="scientific">Diploscapter pachys</name>
    <dbReference type="NCBI Taxonomy" id="2018661"/>
    <lineage>
        <taxon>Eukaryota</taxon>
        <taxon>Metazoa</taxon>
        <taxon>Ecdysozoa</taxon>
        <taxon>Nematoda</taxon>
        <taxon>Chromadorea</taxon>
        <taxon>Rhabditida</taxon>
        <taxon>Rhabditina</taxon>
        <taxon>Rhabditomorpha</taxon>
        <taxon>Rhabditoidea</taxon>
        <taxon>Rhabditidae</taxon>
        <taxon>Diploscapter</taxon>
    </lineage>
</organism>
<keyword evidence="2" id="KW-0325">Glycoprotein</keyword>
<protein>
    <recommendedName>
        <fullName evidence="3">Sphingomyelin phosphodiesterase C-terminal domain-containing protein</fullName>
    </recommendedName>
</protein>
<evidence type="ECO:0000259" key="3">
    <source>
        <dbReference type="Pfam" id="PF19272"/>
    </source>
</evidence>
<feature type="domain" description="Sphingomyelin phosphodiesterase C-terminal" evidence="3">
    <location>
        <begin position="92"/>
        <end position="204"/>
    </location>
</feature>
<dbReference type="InterPro" id="IPR045473">
    <property type="entry name" value="ASM_C"/>
</dbReference>
<dbReference type="PANTHER" id="PTHR10340">
    <property type="entry name" value="SPHINGOMYELIN PHOSPHODIESTERASE"/>
    <property type="match status" value="1"/>
</dbReference>
<dbReference type="GO" id="GO:0061750">
    <property type="term" value="F:acid sphingomyelin phosphodiesterase activity"/>
    <property type="evidence" value="ECO:0007669"/>
    <property type="project" value="TreeGrafter"/>
</dbReference>
<name>A0A2A2KKS3_9BILA</name>
<keyword evidence="5" id="KW-1185">Reference proteome</keyword>
<evidence type="ECO:0000313" key="4">
    <source>
        <dbReference type="EMBL" id="PAV74545.1"/>
    </source>
</evidence>
<evidence type="ECO:0000256" key="2">
    <source>
        <dbReference type="ARBA" id="ARBA00023180"/>
    </source>
</evidence>
<dbReference type="Proteomes" id="UP000218231">
    <property type="component" value="Unassembled WGS sequence"/>
</dbReference>
<dbReference type="InterPro" id="IPR029052">
    <property type="entry name" value="Metallo-depent_PP-like"/>
</dbReference>
<dbReference type="GO" id="GO:0005615">
    <property type="term" value="C:extracellular space"/>
    <property type="evidence" value="ECO:0007669"/>
    <property type="project" value="TreeGrafter"/>
</dbReference>
<dbReference type="GO" id="GO:0005764">
    <property type="term" value="C:lysosome"/>
    <property type="evidence" value="ECO:0007669"/>
    <property type="project" value="TreeGrafter"/>
</dbReference>
<dbReference type="EMBL" id="LIAE01008319">
    <property type="protein sequence ID" value="PAV74545.1"/>
    <property type="molecule type" value="Genomic_DNA"/>
</dbReference>
<evidence type="ECO:0000313" key="5">
    <source>
        <dbReference type="Proteomes" id="UP000218231"/>
    </source>
</evidence>
<reference evidence="4 5" key="1">
    <citation type="journal article" date="2017" name="Curr. Biol.">
        <title>Genome architecture and evolution of a unichromosomal asexual nematode.</title>
        <authorList>
            <person name="Fradin H."/>
            <person name="Zegar C."/>
            <person name="Gutwein M."/>
            <person name="Lucas J."/>
            <person name="Kovtun M."/>
            <person name="Corcoran D."/>
            <person name="Baugh L.R."/>
            <person name="Kiontke K."/>
            <person name="Gunsalus K."/>
            <person name="Fitch D.H."/>
            <person name="Piano F."/>
        </authorList>
    </citation>
    <scope>NUCLEOTIDE SEQUENCE [LARGE SCALE GENOMIC DNA]</scope>
    <source>
        <strain evidence="4">PF1309</strain>
    </source>
</reference>
<gene>
    <name evidence="4" type="ORF">WR25_26820</name>
</gene>
<dbReference type="SUPFAM" id="SSF56300">
    <property type="entry name" value="Metallo-dependent phosphatases"/>
    <property type="match status" value="1"/>
</dbReference>
<dbReference type="PANTHER" id="PTHR10340:SF31">
    <property type="entry name" value="SPHINGOMYELIN PHOSPHODIESTERASE ASM-3-RELATED"/>
    <property type="match status" value="1"/>
</dbReference>
<dbReference type="STRING" id="2018661.A0A2A2KKS3"/>
<dbReference type="OrthoDB" id="282973at2759"/>
<dbReference type="GO" id="GO:0006685">
    <property type="term" value="P:sphingomyelin catabolic process"/>
    <property type="evidence" value="ECO:0007669"/>
    <property type="project" value="TreeGrafter"/>
</dbReference>
<dbReference type="Pfam" id="PF19272">
    <property type="entry name" value="ASMase_C"/>
    <property type="match status" value="1"/>
</dbReference>
<accession>A0A2A2KKS3</accession>
<dbReference type="GO" id="GO:0016020">
    <property type="term" value="C:membrane"/>
    <property type="evidence" value="ECO:0007669"/>
    <property type="project" value="GOC"/>
</dbReference>
<comment type="caution">
    <text evidence="4">The sequence shown here is derived from an EMBL/GenBank/DDBJ whole genome shotgun (WGS) entry which is preliminary data.</text>
</comment>